<keyword evidence="1" id="KW-0812">Transmembrane</keyword>
<organism evidence="2 3">
    <name type="scientific">Triticum urartu</name>
    <name type="common">Red wild einkorn</name>
    <name type="synonym">Crithodium urartu</name>
    <dbReference type="NCBI Taxonomy" id="4572"/>
    <lineage>
        <taxon>Eukaryota</taxon>
        <taxon>Viridiplantae</taxon>
        <taxon>Streptophyta</taxon>
        <taxon>Embryophyta</taxon>
        <taxon>Tracheophyta</taxon>
        <taxon>Spermatophyta</taxon>
        <taxon>Magnoliopsida</taxon>
        <taxon>Liliopsida</taxon>
        <taxon>Poales</taxon>
        <taxon>Poaceae</taxon>
        <taxon>BOP clade</taxon>
        <taxon>Pooideae</taxon>
        <taxon>Triticodae</taxon>
        <taxon>Triticeae</taxon>
        <taxon>Triticinae</taxon>
        <taxon>Triticum</taxon>
    </lineage>
</organism>
<dbReference type="AlphaFoldDB" id="A0A8R7QBN7"/>
<protein>
    <submittedName>
        <fullName evidence="2">Uncharacterized protein</fullName>
    </submittedName>
</protein>
<keyword evidence="1" id="KW-0472">Membrane</keyword>
<name>A0A8R7QBN7_TRIUA</name>
<feature type="transmembrane region" description="Helical" evidence="1">
    <location>
        <begin position="57"/>
        <end position="80"/>
    </location>
</feature>
<accession>A0A8R7QBN7</accession>
<reference evidence="3" key="1">
    <citation type="journal article" date="2013" name="Nature">
        <title>Draft genome of the wheat A-genome progenitor Triticum urartu.</title>
        <authorList>
            <person name="Ling H.Q."/>
            <person name="Zhao S."/>
            <person name="Liu D."/>
            <person name="Wang J."/>
            <person name="Sun H."/>
            <person name="Zhang C."/>
            <person name="Fan H."/>
            <person name="Li D."/>
            <person name="Dong L."/>
            <person name="Tao Y."/>
            <person name="Gao C."/>
            <person name="Wu H."/>
            <person name="Li Y."/>
            <person name="Cui Y."/>
            <person name="Guo X."/>
            <person name="Zheng S."/>
            <person name="Wang B."/>
            <person name="Yu K."/>
            <person name="Liang Q."/>
            <person name="Yang W."/>
            <person name="Lou X."/>
            <person name="Chen J."/>
            <person name="Feng M."/>
            <person name="Jian J."/>
            <person name="Zhang X."/>
            <person name="Luo G."/>
            <person name="Jiang Y."/>
            <person name="Liu J."/>
            <person name="Wang Z."/>
            <person name="Sha Y."/>
            <person name="Zhang B."/>
            <person name="Wu H."/>
            <person name="Tang D."/>
            <person name="Shen Q."/>
            <person name="Xue P."/>
            <person name="Zou S."/>
            <person name="Wang X."/>
            <person name="Liu X."/>
            <person name="Wang F."/>
            <person name="Yang Y."/>
            <person name="An X."/>
            <person name="Dong Z."/>
            <person name="Zhang K."/>
            <person name="Zhang X."/>
            <person name="Luo M.C."/>
            <person name="Dvorak J."/>
            <person name="Tong Y."/>
            <person name="Wang J."/>
            <person name="Yang H."/>
            <person name="Li Z."/>
            <person name="Wang D."/>
            <person name="Zhang A."/>
            <person name="Wang J."/>
        </authorList>
    </citation>
    <scope>NUCLEOTIDE SEQUENCE</scope>
    <source>
        <strain evidence="3">cv. G1812</strain>
    </source>
</reference>
<evidence type="ECO:0000313" key="2">
    <source>
        <dbReference type="EnsemblPlants" id="TuG1812G0500001119.01.T01.cds339554"/>
    </source>
</evidence>
<reference evidence="2" key="2">
    <citation type="submission" date="2018-03" db="EMBL/GenBank/DDBJ databases">
        <title>The Triticum urartu genome reveals the dynamic nature of wheat genome evolution.</title>
        <authorList>
            <person name="Ling H."/>
            <person name="Ma B."/>
            <person name="Shi X."/>
            <person name="Liu H."/>
            <person name="Dong L."/>
            <person name="Sun H."/>
            <person name="Cao Y."/>
            <person name="Gao Q."/>
            <person name="Zheng S."/>
            <person name="Li Y."/>
            <person name="Yu Y."/>
            <person name="Du H."/>
            <person name="Qi M."/>
            <person name="Li Y."/>
            <person name="Yu H."/>
            <person name="Cui Y."/>
            <person name="Wang N."/>
            <person name="Chen C."/>
            <person name="Wu H."/>
            <person name="Zhao Y."/>
            <person name="Zhang J."/>
            <person name="Li Y."/>
            <person name="Zhou W."/>
            <person name="Zhang B."/>
            <person name="Hu W."/>
            <person name="Eijk M."/>
            <person name="Tang J."/>
            <person name="Witsenboer H."/>
            <person name="Zhao S."/>
            <person name="Li Z."/>
            <person name="Zhang A."/>
            <person name="Wang D."/>
            <person name="Liang C."/>
        </authorList>
    </citation>
    <scope>NUCLEOTIDE SEQUENCE [LARGE SCALE GENOMIC DNA]</scope>
    <source>
        <strain evidence="2">cv. G1812</strain>
    </source>
</reference>
<keyword evidence="1" id="KW-1133">Transmembrane helix</keyword>
<reference evidence="2" key="3">
    <citation type="submission" date="2022-06" db="UniProtKB">
        <authorList>
            <consortium name="EnsemblPlants"/>
        </authorList>
    </citation>
    <scope>IDENTIFICATION</scope>
</reference>
<dbReference type="Proteomes" id="UP000015106">
    <property type="component" value="Chromosome 5"/>
</dbReference>
<proteinExistence type="predicted"/>
<dbReference type="Gramene" id="TuG1812G0500001119.01.T01">
    <property type="protein sequence ID" value="TuG1812G0500001119.01.T01.cds339554"/>
    <property type="gene ID" value="TuG1812G0500001119.01"/>
</dbReference>
<dbReference type="EnsemblPlants" id="TuG1812G0500001119.01.T01">
    <property type="protein sequence ID" value="TuG1812G0500001119.01.T01.cds339554"/>
    <property type="gene ID" value="TuG1812G0500001119.01"/>
</dbReference>
<feature type="transmembrane region" description="Helical" evidence="1">
    <location>
        <begin position="6"/>
        <end position="27"/>
    </location>
</feature>
<evidence type="ECO:0000313" key="3">
    <source>
        <dbReference type="Proteomes" id="UP000015106"/>
    </source>
</evidence>
<sequence>MGMYYIFSFFVLILYYIAYFYFIIYILVVSPNCCFGKCCIPCPLMCIAMSPSPYACFLAYILCAAALYASVFHAFLFKLISRNTNDHKFHCF</sequence>
<keyword evidence="3" id="KW-1185">Reference proteome</keyword>
<evidence type="ECO:0000256" key="1">
    <source>
        <dbReference type="SAM" id="Phobius"/>
    </source>
</evidence>